<name>A0ACA9RQS8_9GLOM</name>
<dbReference type="Proteomes" id="UP000789920">
    <property type="component" value="Unassembled WGS sequence"/>
</dbReference>
<reference evidence="1" key="1">
    <citation type="submission" date="2021-06" db="EMBL/GenBank/DDBJ databases">
        <authorList>
            <person name="Kallberg Y."/>
            <person name="Tangrot J."/>
            <person name="Rosling A."/>
        </authorList>
    </citation>
    <scope>NUCLEOTIDE SEQUENCE</scope>
    <source>
        <strain evidence="1">MA461A</strain>
    </source>
</reference>
<proteinExistence type="predicted"/>
<accession>A0ACA9RQS8</accession>
<organism evidence="1 2">
    <name type="scientific">Racocetra persica</name>
    <dbReference type="NCBI Taxonomy" id="160502"/>
    <lineage>
        <taxon>Eukaryota</taxon>
        <taxon>Fungi</taxon>
        <taxon>Fungi incertae sedis</taxon>
        <taxon>Mucoromycota</taxon>
        <taxon>Glomeromycotina</taxon>
        <taxon>Glomeromycetes</taxon>
        <taxon>Diversisporales</taxon>
        <taxon>Gigasporaceae</taxon>
        <taxon>Racocetra</taxon>
    </lineage>
</organism>
<keyword evidence="2" id="KW-1185">Reference proteome</keyword>
<dbReference type="EMBL" id="CAJVQC010064321">
    <property type="protein sequence ID" value="CAG8804459.1"/>
    <property type="molecule type" value="Genomic_DNA"/>
</dbReference>
<protein>
    <submittedName>
        <fullName evidence="1">5267_t:CDS:1</fullName>
    </submittedName>
</protein>
<comment type="caution">
    <text evidence="1">The sequence shown here is derived from an EMBL/GenBank/DDBJ whole genome shotgun (WGS) entry which is preliminary data.</text>
</comment>
<sequence>MLTRPTPQRIEELKTRGYTQKDIATIYGKRGRKGKIVENIPLMVLFYCLFAKDNNSTQQQIANAIFQRTGQKVSRFSVLRKLKQLGITRKKLTYHYVDQLKHRASIEEFKGLIPYLPQSKMLALDECSFHLNEAPRYGYAHRNLRANS</sequence>
<evidence type="ECO:0000313" key="1">
    <source>
        <dbReference type="EMBL" id="CAG8804459.1"/>
    </source>
</evidence>
<evidence type="ECO:0000313" key="2">
    <source>
        <dbReference type="Proteomes" id="UP000789920"/>
    </source>
</evidence>
<gene>
    <name evidence="1" type="ORF">RPERSI_LOCUS21725</name>
</gene>